<organism evidence="2 3">
    <name type="scientific">Quercus suber</name>
    <name type="common">Cork oak</name>
    <dbReference type="NCBI Taxonomy" id="58331"/>
    <lineage>
        <taxon>Eukaryota</taxon>
        <taxon>Viridiplantae</taxon>
        <taxon>Streptophyta</taxon>
        <taxon>Embryophyta</taxon>
        <taxon>Tracheophyta</taxon>
        <taxon>Spermatophyta</taxon>
        <taxon>Magnoliopsida</taxon>
        <taxon>eudicotyledons</taxon>
        <taxon>Gunneridae</taxon>
        <taxon>Pentapetalae</taxon>
        <taxon>rosids</taxon>
        <taxon>fabids</taxon>
        <taxon>Fagales</taxon>
        <taxon>Fagaceae</taxon>
        <taxon>Quercus</taxon>
    </lineage>
</organism>
<evidence type="ECO:0000259" key="1">
    <source>
        <dbReference type="Pfam" id="PF12697"/>
    </source>
</evidence>
<evidence type="ECO:0000313" key="3">
    <source>
        <dbReference type="Proteomes" id="UP000237347"/>
    </source>
</evidence>
<proteinExistence type="predicted"/>
<reference evidence="2 3" key="1">
    <citation type="journal article" date="2018" name="Sci. Data">
        <title>The draft genome sequence of cork oak.</title>
        <authorList>
            <person name="Ramos A.M."/>
            <person name="Usie A."/>
            <person name="Barbosa P."/>
            <person name="Barros P.M."/>
            <person name="Capote T."/>
            <person name="Chaves I."/>
            <person name="Simoes F."/>
            <person name="Abreu I."/>
            <person name="Carrasquinho I."/>
            <person name="Faro C."/>
            <person name="Guimaraes J.B."/>
            <person name="Mendonca D."/>
            <person name="Nobrega F."/>
            <person name="Rodrigues L."/>
            <person name="Saibo N.J.M."/>
            <person name="Varela M.C."/>
            <person name="Egas C."/>
            <person name="Matos J."/>
            <person name="Miguel C.M."/>
            <person name="Oliveira M.M."/>
            <person name="Ricardo C.P."/>
            <person name="Goncalves S."/>
        </authorList>
    </citation>
    <scope>NUCLEOTIDE SEQUENCE [LARGE SCALE GENOMIC DNA]</scope>
    <source>
        <strain evidence="3">cv. HL8</strain>
    </source>
</reference>
<protein>
    <recommendedName>
        <fullName evidence="1">AB hydrolase-1 domain-containing protein</fullName>
    </recommendedName>
</protein>
<dbReference type="InterPro" id="IPR000639">
    <property type="entry name" value="Epox_hydrolase-like"/>
</dbReference>
<dbReference type="SUPFAM" id="SSF53474">
    <property type="entry name" value="alpha/beta-Hydrolases"/>
    <property type="match status" value="1"/>
</dbReference>
<gene>
    <name evidence="2" type="ORF">CFP56_006120</name>
</gene>
<name>A0AAW0L827_QUESU</name>
<dbReference type="AlphaFoldDB" id="A0AAW0L827"/>
<feature type="domain" description="AB hydrolase-1" evidence="1">
    <location>
        <begin position="100"/>
        <end position="363"/>
    </location>
</feature>
<dbReference type="PRINTS" id="PR00412">
    <property type="entry name" value="EPOXHYDRLASE"/>
</dbReference>
<dbReference type="EMBL" id="PKMF04000135">
    <property type="protein sequence ID" value="KAK7847820.1"/>
    <property type="molecule type" value="Genomic_DNA"/>
</dbReference>
<dbReference type="PANTHER" id="PTHR43689:SF37">
    <property type="entry name" value="ALPHA_BETA HYDROLASE DOMAIN-CONTAINING PROTEIN VTE7"/>
    <property type="match status" value="1"/>
</dbReference>
<evidence type="ECO:0000313" key="2">
    <source>
        <dbReference type="EMBL" id="KAK7847820.1"/>
    </source>
</evidence>
<dbReference type="GO" id="GO:0003824">
    <property type="term" value="F:catalytic activity"/>
    <property type="evidence" value="ECO:0007669"/>
    <property type="project" value="InterPro"/>
</dbReference>
<comment type="caution">
    <text evidence="2">The sequence shown here is derived from an EMBL/GenBank/DDBJ whole genome shotgun (WGS) entry which is preliminary data.</text>
</comment>
<dbReference type="Pfam" id="PF12697">
    <property type="entry name" value="Abhydrolase_6"/>
    <property type="match status" value="1"/>
</dbReference>
<dbReference type="InterPro" id="IPR029058">
    <property type="entry name" value="AB_hydrolase_fold"/>
</dbReference>
<dbReference type="Proteomes" id="UP000237347">
    <property type="component" value="Unassembled WGS sequence"/>
</dbReference>
<keyword evidence="3" id="KW-1185">Reference proteome</keyword>
<sequence>MLAFKLGSPPPPPPLPSLTQAKKCGRFRVFAGSFKTGAGTAGSDDGFPPFLPKEVEKIKDPFARSLAQRIERLPVKVGFSESCIMSSCVKPLIQSEINPVVLLHCFDSSCLEWRCTYPLLEEAGLEAWAIDVLGWGFSDLERLPPCDVASKRHHLYQLWNSYIKRPMILVGPSLGAAVAIDFAVNHPEAVIINNDQVHEVRDGNFLSNMWNDSVMVELGSTSAVQVEKLVLINASVYAEGTGALARLPRSVAYAGVSLLKSIPLRLYANILAFNGISLATVDWTNVGRLHCLLPWWEDATINFMSSGGYNVIAQIKQLKQKSLLICGECDQIVNYKQVVDAIMRLIPDCGHLPHVDKPSSVAKLIAEFSQGDCH</sequence>
<dbReference type="PANTHER" id="PTHR43689">
    <property type="entry name" value="HYDROLASE"/>
    <property type="match status" value="1"/>
</dbReference>
<dbReference type="InterPro" id="IPR000073">
    <property type="entry name" value="AB_hydrolase_1"/>
</dbReference>
<accession>A0AAW0L827</accession>
<dbReference type="Gene3D" id="3.40.50.1820">
    <property type="entry name" value="alpha/beta hydrolase"/>
    <property type="match status" value="2"/>
</dbReference>